<proteinExistence type="predicted"/>
<keyword evidence="4" id="KW-1185">Reference proteome</keyword>
<evidence type="ECO:0000259" key="2">
    <source>
        <dbReference type="Pfam" id="PF25202"/>
    </source>
</evidence>
<dbReference type="Pfam" id="PF03235">
    <property type="entry name" value="GmrSD_N"/>
    <property type="match status" value="1"/>
</dbReference>
<dbReference type="RefSeq" id="WP_346035169.1">
    <property type="nucleotide sequence ID" value="NZ_BAAALY010000002.1"/>
</dbReference>
<dbReference type="EMBL" id="BAAALY010000002">
    <property type="protein sequence ID" value="GAA1532007.1"/>
    <property type="molecule type" value="Genomic_DNA"/>
</dbReference>
<dbReference type="PANTHER" id="PTHR35149:SF1">
    <property type="entry name" value="DUF5655 DOMAIN-CONTAINING PROTEIN"/>
    <property type="match status" value="1"/>
</dbReference>
<dbReference type="Pfam" id="PF25202">
    <property type="entry name" value="DUF7834"/>
    <property type="match status" value="1"/>
</dbReference>
<accession>A0ABN2B4P4</accession>
<dbReference type="Proteomes" id="UP001501791">
    <property type="component" value="Unassembled WGS sequence"/>
</dbReference>
<dbReference type="InterPro" id="IPR004919">
    <property type="entry name" value="GmrSD_N"/>
</dbReference>
<feature type="domain" description="GmrSD restriction endonucleases N-terminal" evidence="1">
    <location>
        <begin position="20"/>
        <end position="204"/>
    </location>
</feature>
<name>A0ABN2B4P4_9MICO</name>
<sequence length="494" mass="56408">MATITEQLTAEIKSVSEILGATALNIPSYQRPYSWGTRNVDQLVSDIRRFMRAGHYRIGTFILNPQLSEQTRERVGTAGSIMDIVDGQQRFLTFALIIHALSEHSEGIDEDLLVELHLGIDRITIPVRRDGRSERNLRENFVHLKRVISRWSPEELKKFTEFFLKQCSVVVLVVRDLDSAFQMFDSQNTRGRELFPTDLLKAYHLREFGRTNSSRESMLDTVREWEAVPPEEINHVIAGVLFPIKQWTANSSVPRQGFTSNHIGHFKGIREGATGNGQFRWAHPVLMAKATADRFRHENSTLLRHGVVDELEFPFQLTSPIIDGEMFFRMVHHYVGETRRAGVQWAQDEVSLESPSRSDSQLDSVFEILGEQPAGTGNRYVRELFDCLLIAYLDRFGWYEVKSAALALAQYAYLIRVHLQRVQISSVDLHARNVHQRVDDDDGNLFASIARALDPEVILSRPEPRLAEDVTVPQTLLNLYSPATDVRGEEELRS</sequence>
<comment type="caution">
    <text evidence="3">The sequence shown here is derived from an EMBL/GenBank/DDBJ whole genome shotgun (WGS) entry which is preliminary data.</text>
</comment>
<protein>
    <recommendedName>
        <fullName evidence="5">DUF262 domain-containing protein</fullName>
    </recommendedName>
</protein>
<dbReference type="InterPro" id="IPR057156">
    <property type="entry name" value="DUF7834"/>
</dbReference>
<feature type="domain" description="DUF7834" evidence="2">
    <location>
        <begin position="220"/>
        <end position="468"/>
    </location>
</feature>
<dbReference type="PANTHER" id="PTHR35149">
    <property type="entry name" value="SLL5132 PROTEIN"/>
    <property type="match status" value="1"/>
</dbReference>
<evidence type="ECO:0000313" key="3">
    <source>
        <dbReference type="EMBL" id="GAA1532007.1"/>
    </source>
</evidence>
<reference evidence="3 4" key="1">
    <citation type="journal article" date="2019" name="Int. J. Syst. Evol. Microbiol.">
        <title>The Global Catalogue of Microorganisms (GCM) 10K type strain sequencing project: providing services to taxonomists for standard genome sequencing and annotation.</title>
        <authorList>
            <consortium name="The Broad Institute Genomics Platform"/>
            <consortium name="The Broad Institute Genome Sequencing Center for Infectious Disease"/>
            <person name="Wu L."/>
            <person name="Ma J."/>
        </authorList>
    </citation>
    <scope>NUCLEOTIDE SEQUENCE [LARGE SCALE GENOMIC DNA]</scope>
    <source>
        <strain evidence="3 4">JCM 13319</strain>
    </source>
</reference>
<gene>
    <name evidence="3" type="ORF">GCM10009691_04750</name>
</gene>
<evidence type="ECO:0008006" key="5">
    <source>
        <dbReference type="Google" id="ProtNLM"/>
    </source>
</evidence>
<evidence type="ECO:0000313" key="4">
    <source>
        <dbReference type="Proteomes" id="UP001501791"/>
    </source>
</evidence>
<evidence type="ECO:0000259" key="1">
    <source>
        <dbReference type="Pfam" id="PF03235"/>
    </source>
</evidence>
<organism evidence="3 4">
    <name type="scientific">Brevibacterium picturae</name>
    <dbReference type="NCBI Taxonomy" id="260553"/>
    <lineage>
        <taxon>Bacteria</taxon>
        <taxon>Bacillati</taxon>
        <taxon>Actinomycetota</taxon>
        <taxon>Actinomycetes</taxon>
        <taxon>Micrococcales</taxon>
        <taxon>Brevibacteriaceae</taxon>
        <taxon>Brevibacterium</taxon>
    </lineage>
</organism>